<protein>
    <recommendedName>
        <fullName evidence="3">RiboL-PSP-HEPN domain-containing protein</fullName>
    </recommendedName>
</protein>
<dbReference type="RefSeq" id="WP_191315931.1">
    <property type="nucleotide sequence ID" value="NZ_BNAW01000050.1"/>
</dbReference>
<keyword evidence="2" id="KW-1185">Reference proteome</keyword>
<sequence length="228" mass="24467">MFSPDLQATAEKYFRSLEVSQRLIALHPRDAGGSGNSAALAPAVTLSVIAAFEGFVEEFLAVVLLLQGHGFAQVAKKVTMNNPTVRLFSSKVAAEVPALKPKLGRDFSLQVWNIPGVSGRPATETIGWDETVSRADGWMEVRHCLTHGLVSGWRSEVWPGPVKGTGVATASSVLRAKPGGKHSIGLTGALSCARIHFYAARHIATLAAEELNEEINWSNGPLYPLKKE</sequence>
<proteinExistence type="predicted"/>
<comment type="caution">
    <text evidence="1">The sequence shown here is derived from an EMBL/GenBank/DDBJ whole genome shotgun (WGS) entry which is preliminary data.</text>
</comment>
<dbReference type="Proteomes" id="UP000649955">
    <property type="component" value="Unassembled WGS sequence"/>
</dbReference>
<gene>
    <name evidence="1" type="ORF">GCM10017567_73510</name>
</gene>
<reference evidence="2" key="1">
    <citation type="journal article" date="2019" name="Int. J. Syst. Evol. Microbiol.">
        <title>The Global Catalogue of Microorganisms (GCM) 10K type strain sequencing project: providing services to taxonomists for standard genome sequencing and annotation.</title>
        <authorList>
            <consortium name="The Broad Institute Genomics Platform"/>
            <consortium name="The Broad Institute Genome Sequencing Center for Infectious Disease"/>
            <person name="Wu L."/>
            <person name="Ma J."/>
        </authorList>
    </citation>
    <scope>NUCLEOTIDE SEQUENCE [LARGE SCALE GENOMIC DNA]</scope>
    <source>
        <strain evidence="2">CGMCC 4.7680</strain>
    </source>
</reference>
<organism evidence="1 2">
    <name type="scientific">Amycolatopsis bullii</name>
    <dbReference type="NCBI Taxonomy" id="941987"/>
    <lineage>
        <taxon>Bacteria</taxon>
        <taxon>Bacillati</taxon>
        <taxon>Actinomycetota</taxon>
        <taxon>Actinomycetes</taxon>
        <taxon>Pseudonocardiales</taxon>
        <taxon>Pseudonocardiaceae</taxon>
        <taxon>Amycolatopsis</taxon>
    </lineage>
</organism>
<evidence type="ECO:0000313" key="2">
    <source>
        <dbReference type="Proteomes" id="UP000649955"/>
    </source>
</evidence>
<evidence type="ECO:0000313" key="1">
    <source>
        <dbReference type="EMBL" id="GHG41272.1"/>
    </source>
</evidence>
<evidence type="ECO:0008006" key="3">
    <source>
        <dbReference type="Google" id="ProtNLM"/>
    </source>
</evidence>
<accession>A0ABQ3KP50</accession>
<dbReference type="EMBL" id="BNAW01000050">
    <property type="protein sequence ID" value="GHG41272.1"/>
    <property type="molecule type" value="Genomic_DNA"/>
</dbReference>
<name>A0ABQ3KP50_9PSEU</name>